<evidence type="ECO:0000313" key="3">
    <source>
        <dbReference type="EMBL" id="CAE8686047.1"/>
    </source>
</evidence>
<comment type="caution">
    <text evidence="3">The sequence shown here is derived from an EMBL/GenBank/DDBJ whole genome shotgun (WGS) entry which is preliminary data.</text>
</comment>
<organism evidence="3 4">
    <name type="scientific">Polarella glacialis</name>
    <name type="common">Dinoflagellate</name>
    <dbReference type="NCBI Taxonomy" id="89957"/>
    <lineage>
        <taxon>Eukaryota</taxon>
        <taxon>Sar</taxon>
        <taxon>Alveolata</taxon>
        <taxon>Dinophyceae</taxon>
        <taxon>Suessiales</taxon>
        <taxon>Suessiaceae</taxon>
        <taxon>Polarella</taxon>
    </lineage>
</organism>
<gene>
    <name evidence="3" type="ORF">PGLA2088_LOCUS24789</name>
</gene>
<dbReference type="AlphaFoldDB" id="A0A813JQC8"/>
<evidence type="ECO:0000256" key="2">
    <source>
        <dbReference type="SAM" id="MobiDB-lite"/>
    </source>
</evidence>
<reference evidence="3" key="1">
    <citation type="submission" date="2021-02" db="EMBL/GenBank/DDBJ databases">
        <authorList>
            <person name="Dougan E. K."/>
            <person name="Rhodes N."/>
            <person name="Thang M."/>
            <person name="Chan C."/>
        </authorList>
    </citation>
    <scope>NUCLEOTIDE SEQUENCE</scope>
</reference>
<evidence type="ECO:0000256" key="1">
    <source>
        <dbReference type="SAM" id="Coils"/>
    </source>
</evidence>
<feature type="non-terminal residue" evidence="3">
    <location>
        <position position="151"/>
    </location>
</feature>
<dbReference type="Proteomes" id="UP000626109">
    <property type="component" value="Unassembled WGS sequence"/>
</dbReference>
<keyword evidence="1" id="KW-0175">Coiled coil</keyword>
<accession>A0A813JQC8</accession>
<dbReference type="EMBL" id="CAJNNW010026527">
    <property type="protein sequence ID" value="CAE8686047.1"/>
    <property type="molecule type" value="Genomic_DNA"/>
</dbReference>
<feature type="non-terminal residue" evidence="3">
    <location>
        <position position="1"/>
    </location>
</feature>
<name>A0A813JQC8_POLGL</name>
<feature type="region of interest" description="Disordered" evidence="2">
    <location>
        <begin position="1"/>
        <end position="37"/>
    </location>
</feature>
<evidence type="ECO:0000313" key="4">
    <source>
        <dbReference type="Proteomes" id="UP000626109"/>
    </source>
</evidence>
<sequence length="151" mass="17065">DLEHQVAQMRSNEAETAAAKAAQTSGNQSVEKEGREVDKAKLRVACLEKELASRRVSEADCEEDLRATLARTAFSCRSLREQREALGQELADVRLELSRAHNGQARAVARLESEVEELENERLRLLSADSVARHEWRAQRRTWANELGRDL</sequence>
<proteinExistence type="predicted"/>
<protein>
    <submittedName>
        <fullName evidence="3">Uncharacterized protein</fullName>
    </submittedName>
</protein>
<feature type="coiled-coil region" evidence="1">
    <location>
        <begin position="76"/>
        <end position="128"/>
    </location>
</feature>